<dbReference type="KEGG" id="hat:RC74_13745"/>
<dbReference type="Gene3D" id="2.40.30.170">
    <property type="match status" value="1"/>
</dbReference>
<evidence type="ECO:0008006" key="3">
    <source>
        <dbReference type="Google" id="ProtNLM"/>
    </source>
</evidence>
<proteinExistence type="predicted"/>
<name>A0A126V1L1_9RHOB</name>
<keyword evidence="2" id="KW-1185">Reference proteome</keyword>
<reference evidence="1 2" key="1">
    <citation type="submission" date="2016-02" db="EMBL/GenBank/DDBJ databases">
        <title>Complete genome sequence of Halocynthiibacter arcticus PAMC 20958t from arctic marine sediment.</title>
        <authorList>
            <person name="Lee Y.M."/>
            <person name="Baek K."/>
            <person name="Lee H.K."/>
            <person name="Shin S.C."/>
        </authorList>
    </citation>
    <scope>NUCLEOTIDE SEQUENCE [LARGE SCALE GENOMIC DNA]</scope>
    <source>
        <strain evidence="1">PAMC 20958</strain>
    </source>
</reference>
<dbReference type="STRING" id="1579316.RC74_13745"/>
<dbReference type="Gene3D" id="1.10.287.470">
    <property type="entry name" value="Helix hairpin bin"/>
    <property type="match status" value="1"/>
</dbReference>
<sequence>MTSAEANVAHQESFLEQTSVEVELSEAAVLVAQARAKYDVDDAARQTILAEEGAARKGQAELARQPAAVSTELIARDSSELDVAKAAYEEAKLSLDAMIDGKHASVRLAEAALAHSTAVLKDRTVYAPSDGKVLNLQLQPSNVVRLKTPVLTFVNEADPWILMKIRQKDAQHITVAFWG</sequence>
<dbReference type="OrthoDB" id="9811754at2"/>
<evidence type="ECO:0000313" key="1">
    <source>
        <dbReference type="EMBL" id="AML52194.1"/>
    </source>
</evidence>
<dbReference type="Gene3D" id="2.40.50.100">
    <property type="match status" value="1"/>
</dbReference>
<organism evidence="1 2">
    <name type="scientific">Falsihalocynthiibacter arcticus</name>
    <dbReference type="NCBI Taxonomy" id="1579316"/>
    <lineage>
        <taxon>Bacteria</taxon>
        <taxon>Pseudomonadati</taxon>
        <taxon>Pseudomonadota</taxon>
        <taxon>Alphaproteobacteria</taxon>
        <taxon>Rhodobacterales</taxon>
        <taxon>Roseobacteraceae</taxon>
        <taxon>Falsihalocynthiibacter</taxon>
    </lineage>
</organism>
<dbReference type="EMBL" id="CP014327">
    <property type="protein sequence ID" value="AML52194.1"/>
    <property type="molecule type" value="Genomic_DNA"/>
</dbReference>
<accession>A0A126V1L1</accession>
<dbReference type="AlphaFoldDB" id="A0A126V1L1"/>
<dbReference type="Proteomes" id="UP000070371">
    <property type="component" value="Chromosome"/>
</dbReference>
<gene>
    <name evidence="1" type="ORF">RC74_13745</name>
</gene>
<protein>
    <recommendedName>
        <fullName evidence="3">RND efflux pump membrane fusion protein barrel-sandwich domain-containing protein</fullName>
    </recommendedName>
</protein>
<evidence type="ECO:0000313" key="2">
    <source>
        <dbReference type="Proteomes" id="UP000070371"/>
    </source>
</evidence>
<dbReference type="RefSeq" id="WP_039000393.1">
    <property type="nucleotide sequence ID" value="NZ_CP014327.1"/>
</dbReference>